<proteinExistence type="predicted"/>
<sequence>MLELANLGRYETTRELEADILLECPICRVSFEDQDFLTVYSHIAAELAEYAYASLPLPKSPHVDTNVAQKASSKSESVDDARIVKRRESEIEADKMFPWFLWDSDDPETRSDLVHHDADLKLIPDSSDSEVTVLDEIRADIRNTRHERLQLEPDQS</sequence>
<reference evidence="1 2" key="1">
    <citation type="submission" date="2016-04" db="EMBL/GenBank/DDBJ databases">
        <title>Multiple horizontal gene transfer events from other fungi enriched the ability of the initially mycotrophic fungus Trichoderma (Ascomycota) to feed on dead plant biomass.</title>
        <authorList>
            <person name="Atanasova L."/>
            <person name="Chenthamara K."/>
            <person name="Zhang J."/>
            <person name="Grujic M."/>
            <person name="Henrissat B."/>
            <person name="Kuo A."/>
            <person name="Aertz A."/>
            <person name="Salamov A."/>
            <person name="Lipzen A."/>
            <person name="Labutti K."/>
            <person name="Barry K."/>
            <person name="Miao Y."/>
            <person name="Rahimi M.J."/>
            <person name="Shen Q."/>
            <person name="Grigoriev I.V."/>
            <person name="Kubicek C.P."/>
            <person name="Druzhinina I.S."/>
        </authorList>
    </citation>
    <scope>NUCLEOTIDE SEQUENCE [LARGE SCALE GENOMIC DNA]</scope>
    <source>
        <strain evidence="1 2">NJAU 4742</strain>
    </source>
</reference>
<gene>
    <name evidence="1" type="ORF">A0O28_0019030</name>
</gene>
<keyword evidence="2" id="KW-1185">Reference proteome</keyword>
<comment type="caution">
    <text evidence="1">The sequence shown here is derived from an EMBL/GenBank/DDBJ whole genome shotgun (WGS) entry which is preliminary data.</text>
</comment>
<dbReference type="Proteomes" id="UP000191004">
    <property type="component" value="Unassembled WGS sequence"/>
</dbReference>
<dbReference type="AlphaFoldDB" id="A0A1T3CCE0"/>
<accession>A0A1T3CCE0</accession>
<evidence type="ECO:0000313" key="1">
    <source>
        <dbReference type="EMBL" id="OPB38797.1"/>
    </source>
</evidence>
<organism evidence="1 2">
    <name type="scientific">Trichoderma guizhouense</name>
    <dbReference type="NCBI Taxonomy" id="1491466"/>
    <lineage>
        <taxon>Eukaryota</taxon>
        <taxon>Fungi</taxon>
        <taxon>Dikarya</taxon>
        <taxon>Ascomycota</taxon>
        <taxon>Pezizomycotina</taxon>
        <taxon>Sordariomycetes</taxon>
        <taxon>Hypocreomycetidae</taxon>
        <taxon>Hypocreales</taxon>
        <taxon>Hypocreaceae</taxon>
        <taxon>Trichoderma</taxon>
    </lineage>
</organism>
<dbReference type="EMBL" id="LVVK01000020">
    <property type="protein sequence ID" value="OPB38797.1"/>
    <property type="molecule type" value="Genomic_DNA"/>
</dbReference>
<protein>
    <submittedName>
        <fullName evidence="1">Uncharacterized protein</fullName>
    </submittedName>
</protein>
<evidence type="ECO:0000313" key="2">
    <source>
        <dbReference type="Proteomes" id="UP000191004"/>
    </source>
</evidence>
<name>A0A1T3CCE0_9HYPO</name>